<feature type="region of interest" description="Disordered" evidence="5">
    <location>
        <begin position="2062"/>
        <end position="2095"/>
    </location>
</feature>
<evidence type="ECO:0000256" key="2">
    <source>
        <dbReference type="ARBA" id="ARBA00012489"/>
    </source>
</evidence>
<proteinExistence type="predicted"/>
<dbReference type="SUPFAM" id="SSF48452">
    <property type="entry name" value="TPR-like"/>
    <property type="match status" value="1"/>
</dbReference>
<evidence type="ECO:0000256" key="5">
    <source>
        <dbReference type="SAM" id="MobiDB-lite"/>
    </source>
</evidence>
<dbReference type="GO" id="GO:0051307">
    <property type="term" value="P:meiotic chromosome separation"/>
    <property type="evidence" value="ECO:0007669"/>
    <property type="project" value="TreeGrafter"/>
</dbReference>
<feature type="compositionally biased region" description="Polar residues" evidence="5">
    <location>
        <begin position="135"/>
        <end position="156"/>
    </location>
</feature>
<comment type="caution">
    <text evidence="7">The sequence shown here is derived from an EMBL/GenBank/DDBJ whole genome shotgun (WGS) entry which is preliminary data.</text>
</comment>
<dbReference type="GO" id="GO:0044732">
    <property type="term" value="C:mitotic spindle pole body"/>
    <property type="evidence" value="ECO:0007669"/>
    <property type="project" value="TreeGrafter"/>
</dbReference>
<dbReference type="GO" id="GO:0005737">
    <property type="term" value="C:cytoplasm"/>
    <property type="evidence" value="ECO:0007669"/>
    <property type="project" value="TreeGrafter"/>
</dbReference>
<feature type="region of interest" description="Disordered" evidence="5">
    <location>
        <begin position="130"/>
        <end position="157"/>
    </location>
</feature>
<feature type="region of interest" description="Disordered" evidence="5">
    <location>
        <begin position="38"/>
        <end position="82"/>
    </location>
</feature>
<dbReference type="EC" id="3.4.22.49" evidence="2"/>
<evidence type="ECO:0000313" key="8">
    <source>
        <dbReference type="Proteomes" id="UP001320245"/>
    </source>
</evidence>
<dbReference type="Pfam" id="PF03568">
    <property type="entry name" value="Separin_C"/>
    <property type="match status" value="1"/>
</dbReference>
<evidence type="ECO:0000313" key="7">
    <source>
        <dbReference type="EMBL" id="KAK7736247.1"/>
    </source>
</evidence>
<evidence type="ECO:0000256" key="3">
    <source>
        <dbReference type="ARBA" id="ARBA00022801"/>
    </source>
</evidence>
<evidence type="ECO:0000259" key="6">
    <source>
        <dbReference type="PROSITE" id="PS51700"/>
    </source>
</evidence>
<evidence type="ECO:0000256" key="4">
    <source>
        <dbReference type="ARBA" id="ARBA00022829"/>
    </source>
</evidence>
<dbReference type="PROSITE" id="PS51700">
    <property type="entry name" value="SEPARIN"/>
    <property type="match status" value="1"/>
</dbReference>
<evidence type="ECO:0000256" key="1">
    <source>
        <dbReference type="ARBA" id="ARBA00000451"/>
    </source>
</evidence>
<keyword evidence="4" id="KW-0159">Chromosome partition</keyword>
<dbReference type="Gene3D" id="1.25.40.10">
    <property type="entry name" value="Tetratricopeptide repeat domain"/>
    <property type="match status" value="1"/>
</dbReference>
<dbReference type="GO" id="GO:0072686">
    <property type="term" value="C:mitotic spindle"/>
    <property type="evidence" value="ECO:0007669"/>
    <property type="project" value="TreeGrafter"/>
</dbReference>
<dbReference type="InterPro" id="IPR030397">
    <property type="entry name" value="SEPARIN_core_dom"/>
</dbReference>
<feature type="domain" description="Peptidase C50" evidence="6">
    <location>
        <begin position="1910"/>
        <end position="2007"/>
    </location>
</feature>
<accession>A0AAN9YED8</accession>
<gene>
    <name evidence="7" type="primary">ESP1</name>
    <name evidence="7" type="ORF">SLS53_007082</name>
</gene>
<dbReference type="PANTHER" id="PTHR12792">
    <property type="entry name" value="EXTRA SPINDLE POLES 1-RELATED"/>
    <property type="match status" value="1"/>
</dbReference>
<name>A0AAN9YED8_9PEZI</name>
<keyword evidence="8" id="KW-1185">Reference proteome</keyword>
<feature type="compositionally biased region" description="Basic and acidic residues" evidence="5">
    <location>
        <begin position="2065"/>
        <end position="2076"/>
    </location>
</feature>
<keyword evidence="3" id="KW-0378">Hydrolase</keyword>
<feature type="compositionally biased region" description="Basic and acidic residues" evidence="5">
    <location>
        <begin position="69"/>
        <end position="82"/>
    </location>
</feature>
<dbReference type="PANTHER" id="PTHR12792:SF0">
    <property type="entry name" value="SEPARIN"/>
    <property type="match status" value="1"/>
</dbReference>
<reference evidence="7 8" key="1">
    <citation type="journal article" date="2023" name="PLoS ONE">
        <title>Cytospora paraplurivora sp. nov. isolated from orchards with fruit tree decline syndrome in Ontario, Canada.</title>
        <authorList>
            <person name="Ilyukhin E."/>
            <person name="Nguyen H.D.T."/>
            <person name="Castle A.J."/>
            <person name="Ellouze W."/>
        </authorList>
    </citation>
    <scope>NUCLEOTIDE SEQUENCE [LARGE SCALE GENOMIC DNA]</scope>
    <source>
        <strain evidence="7 8">FDS-564</strain>
    </source>
</reference>
<dbReference type="GO" id="GO:0005634">
    <property type="term" value="C:nucleus"/>
    <property type="evidence" value="ECO:0007669"/>
    <property type="project" value="InterPro"/>
</dbReference>
<comment type="catalytic activity">
    <reaction evidence="1">
        <text>All bonds known to be hydrolyzed by this endopeptidase have arginine in P1 and an acidic residue in P4. P6 is often occupied by an acidic residue or by a hydroxy-amino-acid residue, the phosphorylation of which enhances cleavage.</text>
        <dbReference type="EC" id="3.4.22.49"/>
    </reaction>
</comment>
<organism evidence="7 8">
    <name type="scientific">Cytospora paraplurivora</name>
    <dbReference type="NCBI Taxonomy" id="2898453"/>
    <lineage>
        <taxon>Eukaryota</taxon>
        <taxon>Fungi</taxon>
        <taxon>Dikarya</taxon>
        <taxon>Ascomycota</taxon>
        <taxon>Pezizomycotina</taxon>
        <taxon>Sordariomycetes</taxon>
        <taxon>Sordariomycetidae</taxon>
        <taxon>Diaporthales</taxon>
        <taxon>Cytosporaceae</taxon>
        <taxon>Cytospora</taxon>
    </lineage>
</organism>
<dbReference type="Proteomes" id="UP001320245">
    <property type="component" value="Unassembled WGS sequence"/>
</dbReference>
<dbReference type="GO" id="GO:0004197">
    <property type="term" value="F:cysteine-type endopeptidase activity"/>
    <property type="evidence" value="ECO:0007669"/>
    <property type="project" value="InterPro"/>
</dbReference>
<dbReference type="GO" id="GO:0006508">
    <property type="term" value="P:proteolysis"/>
    <property type="evidence" value="ECO:0007669"/>
    <property type="project" value="InterPro"/>
</dbReference>
<protein>
    <recommendedName>
        <fullName evidence="2">separase</fullName>
        <ecNumber evidence="2">3.4.22.49</ecNumber>
    </recommendedName>
</protein>
<dbReference type="InterPro" id="IPR005314">
    <property type="entry name" value="Peptidase_C50"/>
</dbReference>
<dbReference type="InterPro" id="IPR011990">
    <property type="entry name" value="TPR-like_helical_dom_sf"/>
</dbReference>
<dbReference type="EMBL" id="JAJSPL020000034">
    <property type="protein sequence ID" value="KAK7736247.1"/>
    <property type="molecule type" value="Genomic_DNA"/>
</dbReference>
<feature type="compositionally biased region" description="Basic residues" evidence="5">
    <location>
        <begin position="2077"/>
        <end position="2086"/>
    </location>
</feature>
<sequence length="2145" mass="235582">MASPQDQAEQVKIAVASIATCTPAATVLVKELLLSKDNDTPEAGTQYPHATKPTRPTSTRRHGATSRTTEAKKAAGEDKAGLSTKEKAMLATHIINITLKSLGEAAKASPLAVHKMPTGEEDLVRSAAKRHIRRSNSTPMTPMQPRSLNRVSTSPDITKKSIRTPSRSNAFTDCLSTVECARVAFSALRSLQKASKITLPELQLEAGMSSLVGKLIGLGLTEHAVKELRLLKRRLDELLGSGKGSSTTTSGASTFRLWELLEFEQVQATGQLLNLVLSTQMQVLRILSKVKRPMETDGALPFLRPSSTSSPMNILLRTAGSGEPEKAKAARQLETLSQLLISLVPSTSSSEDETASEPKLSISPQAALELQTIALQSRLSWWRLAGHKADVDKDILAPFSKCIAAYVRRTQRKQISDYKGCLAAVNIIYGEISTQNLEPSNSSKRPLASIYQTLSKLAREVGHIDDAISWTEKSSQLVDRSQYSAAKACSTSALLLSYRLKMPWKYPIQDLQVKEVLEGLQGQLRGDSSELDELLESLIMALKSTVKLLFGGLHDENGNKYIPPTDFIELLESLILQLPRFCLRWLGKQPSSPDDTRGFLRYEQRRTVLVKSAPQILDSALLLAKTNIAGKGMSWDKLDVLLHDCVGLLDGLGDQASVDPSNYYYAKISHLYYVQHTNFMNTSKTSKADAKENMGLALRAMRRSIDCVKHRTSNERQRAQIIFKLERASELYRDTGRPDDALASLQTLRAILIEDGVLGSVAQALKTLPPRQAWAISQDAESLSWSLRSIARTEQVWVDWTLHLDEPERLAALEHRLDLILSKKVATSGTVGLSEPCVEALLQLCSVDKYPVRRLRILIRLLVANVGNAKELEAVQAQMREVVAVNDVGEDAGLRGTLSHMKALSESMFSLASHPPDYNQIEQAMGTWQSILDSSQDATELERRIDDVPGLLEHLQSVADCARLSNCNSLMLTALQLAADIWRKAAGVDTSLNLQISAALALQLTNVGQSSKATTVLEQAKQSFQTGKTPGHEEMVRFLLAHAEYFIEIGNIENAGEILGQAKEVASAIDLSARSRSRRLMLAQASLMYSCVALGRGDAPGALTYARNASRVLFQEWLRLEKQGKSVSPNKPSSSADESAINMDASVAEGVDRSKDISSTISGPEAWKLAHPVMRGLLFLSNTYAHLGMYQETVYYAEQARKVAQAAGSEALLVDCDAWMSSIFARAGKLEDALKSVSEVKSRLDGDDYSSKLIALCCQLSNIYREAKDFESEKSMIETAEAMVRRMAGRFETKDGVLEVQDAMAIDSKVTRLPVRTPRTATTTTLTRKARVPAPTAATKKATTTKPELALPESLGTEDAHLASLRASVIVEKASSMIYQRDWTGAWELLQGLHQSSNVASHVVSELVTAAKSLLGQSMDQMAKDAVYSVIQESTLSFPSVCTTSFAAQGSDRFSMFQATPPPKVIAPPAFHEKDVLQPPHGYLENLREARGRLLEAHALASVMGDGREVHKILSMLQTVVILLSAASPSPRKAGIVGHPGYATCSIEMARNLTWRREYKALLTEKSSGRDGLEWPEDMRPAEDRRTSLNPVVDMSRFQREYIDIIPQEWTVISISLSDNKHDLCISRLQTGQSPYVIRLPLERATSRDADNEVFNFQQGRAELLDIIKQANATCHTKRDFSVKGAKTAWWAEREALDVRLKELLLRIEQVWLGGFKGIFSQHQRHSDLLAKFEENFENILDKHLPSRRQIRGKKTKAQEASTKVTLDRRILELFIGLGDDIGTDSDFDEMLNDLLYFVVDILQFHGERNAYDEIDFDSMVVETLDALRFYHDGANSLDSSKTRSHTVLVLDKALHTFPWESLPSLQGLAVSRVPSLACLRRLILEQQSPSTEVPKSDGTGHPAGHYASINSGTYMLNTSGDLKTTQATFEAPLSSLDFSWRRIVKKAPTEAEFETALSSSDILLYMGHGGGAQYIRNRTVRRLDKCRATALLMGCSSASLADVGDFECYGLVWSYMLAGCPAVVGTLWDVTDRDIDLYTGRLYEEWGLVARGSFPGRGEAAVSRLDDSTEGDTRKAARGGSRKKAAGGGGGGGSGGDTVCEYGDASLPEAVARAKNSGICKFRYLNAAAVCVYGIPVYVDRGGR</sequence>